<keyword evidence="11" id="KW-1185">Reference proteome</keyword>
<feature type="transmembrane region" description="Helical" evidence="8">
    <location>
        <begin position="214"/>
        <end position="232"/>
    </location>
</feature>
<feature type="transmembrane region" description="Helical" evidence="8">
    <location>
        <begin position="182"/>
        <end position="202"/>
    </location>
</feature>
<dbReference type="EMBL" id="BNED01000005">
    <property type="protein sequence ID" value="GHI81962.1"/>
    <property type="molecule type" value="Genomic_DNA"/>
</dbReference>
<evidence type="ECO:0000256" key="5">
    <source>
        <dbReference type="ARBA" id="ARBA00022989"/>
    </source>
</evidence>
<reference evidence="11" key="1">
    <citation type="submission" date="2023-07" db="EMBL/GenBank/DDBJ databases">
        <title>Whole genome shotgun sequence of Streptomyces spororaveus NBRC 15456.</title>
        <authorList>
            <person name="Komaki H."/>
            <person name="Tamura T."/>
        </authorList>
    </citation>
    <scope>NUCLEOTIDE SEQUENCE [LARGE SCALE GENOMIC DNA]</scope>
    <source>
        <strain evidence="11">NBRC 15456</strain>
    </source>
</reference>
<feature type="transmembrane region" description="Helical" evidence="8">
    <location>
        <begin position="114"/>
        <end position="135"/>
    </location>
</feature>
<evidence type="ECO:0000313" key="11">
    <source>
        <dbReference type="Proteomes" id="UP000608522"/>
    </source>
</evidence>
<dbReference type="InterPro" id="IPR036259">
    <property type="entry name" value="MFS_trans_sf"/>
</dbReference>
<evidence type="ECO:0000259" key="9">
    <source>
        <dbReference type="PROSITE" id="PS50850"/>
    </source>
</evidence>
<dbReference type="InterPro" id="IPR020846">
    <property type="entry name" value="MFS_dom"/>
</dbReference>
<feature type="transmembrane region" description="Helical" evidence="8">
    <location>
        <begin position="349"/>
        <end position="368"/>
    </location>
</feature>
<keyword evidence="7" id="KW-0046">Antibiotic resistance</keyword>
<dbReference type="RefSeq" id="WP_202202995.1">
    <property type="nucleotide sequence ID" value="NZ_BAAATO010000003.1"/>
</dbReference>
<keyword evidence="2" id="KW-0813">Transport</keyword>
<feature type="transmembrane region" description="Helical" evidence="8">
    <location>
        <begin position="527"/>
        <end position="545"/>
    </location>
</feature>
<feature type="transmembrane region" description="Helical" evidence="8">
    <location>
        <begin position="21"/>
        <end position="45"/>
    </location>
</feature>
<feature type="transmembrane region" description="Helical" evidence="8">
    <location>
        <begin position="283"/>
        <end position="304"/>
    </location>
</feature>
<dbReference type="CDD" id="cd17321">
    <property type="entry name" value="MFS_MMR_MDR_like"/>
    <property type="match status" value="1"/>
</dbReference>
<proteinExistence type="predicted"/>
<protein>
    <submittedName>
        <fullName evidence="10">Actinorhodin transporter</fullName>
    </submittedName>
</protein>
<keyword evidence="4 8" id="KW-0812">Transmembrane</keyword>
<feature type="transmembrane region" description="Helical" evidence="8">
    <location>
        <begin position="147"/>
        <end position="170"/>
    </location>
</feature>
<evidence type="ECO:0000256" key="2">
    <source>
        <dbReference type="ARBA" id="ARBA00022448"/>
    </source>
</evidence>
<evidence type="ECO:0000256" key="7">
    <source>
        <dbReference type="ARBA" id="ARBA00023251"/>
    </source>
</evidence>
<feature type="transmembrane region" description="Helical" evidence="8">
    <location>
        <begin position="89"/>
        <end position="108"/>
    </location>
</feature>
<dbReference type="PRINTS" id="PR01036">
    <property type="entry name" value="TCRTETB"/>
</dbReference>
<organism evidence="10 11">
    <name type="scientific">Streptomyces spororaveus</name>
    <dbReference type="NCBI Taxonomy" id="284039"/>
    <lineage>
        <taxon>Bacteria</taxon>
        <taxon>Bacillati</taxon>
        <taxon>Actinomycetota</taxon>
        <taxon>Actinomycetes</taxon>
        <taxon>Kitasatosporales</taxon>
        <taxon>Streptomycetaceae</taxon>
        <taxon>Streptomyces</taxon>
    </lineage>
</organism>
<name>A0ABQ3TPK9_9ACTN</name>
<dbReference type="Gene3D" id="1.20.1250.20">
    <property type="entry name" value="MFS general substrate transporter like domains"/>
    <property type="match status" value="1"/>
</dbReference>
<dbReference type="Pfam" id="PF07690">
    <property type="entry name" value="MFS_1"/>
    <property type="match status" value="1"/>
</dbReference>
<dbReference type="PANTHER" id="PTHR42718">
    <property type="entry name" value="MAJOR FACILITATOR SUPERFAMILY MULTIDRUG TRANSPORTER MFSC"/>
    <property type="match status" value="1"/>
</dbReference>
<evidence type="ECO:0000313" key="10">
    <source>
        <dbReference type="EMBL" id="GHI81962.1"/>
    </source>
</evidence>
<evidence type="ECO:0000256" key="1">
    <source>
        <dbReference type="ARBA" id="ARBA00004651"/>
    </source>
</evidence>
<dbReference type="Proteomes" id="UP000608522">
    <property type="component" value="Unassembled WGS sequence"/>
</dbReference>
<dbReference type="InterPro" id="IPR004638">
    <property type="entry name" value="EmrB-like"/>
</dbReference>
<feature type="transmembrane region" description="Helical" evidence="8">
    <location>
        <begin position="57"/>
        <end position="77"/>
    </location>
</feature>
<sequence>MASTTMPTAEKPARGGSPSHWLLLFVLLGANFMDLLDGSVINVAMPAIRADLGGSYTALQWMAAGYALAFAVLLVTGGRLGDVFGRRRTFLAGLAAFTAMSALCAAAQNSTELIAARVLQGASAAVMVPQVLAVIKNVFPPGRRAAAFGASGPFMGLAAVGGPVLGGALVDWDLFGTGWRSVFLLNVPVGIAAFAIALRILPESRSPRRPDLDTVGMLLATTGLFLLVYPLVQGREQGWPGWILAMLVGSVPVLALFAWYEVRLQRSERTPLVEMSLLRNRTLVVGLFITLAFFCAMAGYLMVLALHVQIGLGFSALKAGLTEMPWAVGVAFGSAWSGMALVPRHGGRVLTWGLFALLIGTAGTWLTLQLAGNGLNPWELIPSGLLCGTGMGFVLTPLTSQILGGVSDREAGSASGLLNAFDQLGGTLGVAVLGTVFVALLGIRADHAADDSVPRVRAVATASGQDVDPLLTDFRACVRERVATDEGPSAAGDCARLAGRGGESAAVAGREVEKAARTAFTDSTKTITWFSGGLVLLALLSAGLLPTAVRDEDWRTEEEILAEYAVGRAKDAEEPDIAEASP</sequence>
<comment type="caution">
    <text evidence="10">The sequence shown here is derived from an EMBL/GenBank/DDBJ whole genome shotgun (WGS) entry which is preliminary data.</text>
</comment>
<feature type="transmembrane region" description="Helical" evidence="8">
    <location>
        <begin position="324"/>
        <end position="342"/>
    </location>
</feature>
<dbReference type="InterPro" id="IPR011701">
    <property type="entry name" value="MFS"/>
</dbReference>
<keyword evidence="3" id="KW-1003">Cell membrane</keyword>
<keyword evidence="6 8" id="KW-0472">Membrane</keyword>
<evidence type="ECO:0000256" key="6">
    <source>
        <dbReference type="ARBA" id="ARBA00023136"/>
    </source>
</evidence>
<gene>
    <name evidence="10" type="primary">actII-2</name>
    <name evidence="10" type="ORF">Sspor_75230</name>
</gene>
<dbReference type="SUPFAM" id="SSF103473">
    <property type="entry name" value="MFS general substrate transporter"/>
    <property type="match status" value="1"/>
</dbReference>
<evidence type="ECO:0000256" key="8">
    <source>
        <dbReference type="SAM" id="Phobius"/>
    </source>
</evidence>
<evidence type="ECO:0000256" key="3">
    <source>
        <dbReference type="ARBA" id="ARBA00022475"/>
    </source>
</evidence>
<feature type="transmembrane region" description="Helical" evidence="8">
    <location>
        <begin position="424"/>
        <end position="443"/>
    </location>
</feature>
<dbReference type="Gene3D" id="1.20.1720.10">
    <property type="entry name" value="Multidrug resistance protein D"/>
    <property type="match status" value="1"/>
</dbReference>
<dbReference type="PROSITE" id="PS50850">
    <property type="entry name" value="MFS"/>
    <property type="match status" value="1"/>
</dbReference>
<dbReference type="PANTHER" id="PTHR42718:SF39">
    <property type="entry name" value="ACTINORHODIN TRANSPORTER-RELATED"/>
    <property type="match status" value="1"/>
</dbReference>
<comment type="subcellular location">
    <subcellularLocation>
        <location evidence="1">Cell membrane</location>
        <topology evidence="1">Multi-pass membrane protein</topology>
    </subcellularLocation>
</comment>
<evidence type="ECO:0000256" key="4">
    <source>
        <dbReference type="ARBA" id="ARBA00022692"/>
    </source>
</evidence>
<accession>A0ABQ3TPK9</accession>
<feature type="domain" description="Major facilitator superfamily (MFS) profile" evidence="9">
    <location>
        <begin position="23"/>
        <end position="550"/>
    </location>
</feature>
<keyword evidence="5 8" id="KW-1133">Transmembrane helix</keyword>
<feature type="transmembrane region" description="Helical" evidence="8">
    <location>
        <begin position="238"/>
        <end position="262"/>
    </location>
</feature>
<dbReference type="NCBIfam" id="TIGR00711">
    <property type="entry name" value="efflux_EmrB"/>
    <property type="match status" value="1"/>
</dbReference>